<evidence type="ECO:0000256" key="3">
    <source>
        <dbReference type="ARBA" id="ARBA00022989"/>
    </source>
</evidence>
<feature type="transmembrane region" description="Helical" evidence="6">
    <location>
        <begin position="506"/>
        <end position="525"/>
    </location>
</feature>
<dbReference type="Proteomes" id="UP001444661">
    <property type="component" value="Unassembled WGS sequence"/>
</dbReference>
<dbReference type="EMBL" id="JAQQWK010000004">
    <property type="protein sequence ID" value="KAK8043599.1"/>
    <property type="molecule type" value="Genomic_DNA"/>
</dbReference>
<protein>
    <submittedName>
        <fullName evidence="7">Major facilitator superfamily transporter</fullName>
    </submittedName>
</protein>
<feature type="transmembrane region" description="Helical" evidence="6">
    <location>
        <begin position="169"/>
        <end position="191"/>
    </location>
</feature>
<evidence type="ECO:0000313" key="8">
    <source>
        <dbReference type="Proteomes" id="UP001444661"/>
    </source>
</evidence>
<dbReference type="InterPro" id="IPR011701">
    <property type="entry name" value="MFS"/>
</dbReference>
<accession>A0ABR1TAG7</accession>
<dbReference type="PANTHER" id="PTHR23507">
    <property type="entry name" value="ZGC:174356"/>
    <property type="match status" value="1"/>
</dbReference>
<dbReference type="SUPFAM" id="SSF103473">
    <property type="entry name" value="MFS general substrate transporter"/>
    <property type="match status" value="1"/>
</dbReference>
<proteinExistence type="predicted"/>
<feature type="transmembrane region" description="Helical" evidence="6">
    <location>
        <begin position="330"/>
        <end position="352"/>
    </location>
</feature>
<evidence type="ECO:0000256" key="1">
    <source>
        <dbReference type="ARBA" id="ARBA00004141"/>
    </source>
</evidence>
<keyword evidence="2 6" id="KW-0812">Transmembrane</keyword>
<feature type="compositionally biased region" description="Basic and acidic residues" evidence="5">
    <location>
        <begin position="1"/>
        <end position="11"/>
    </location>
</feature>
<evidence type="ECO:0000256" key="5">
    <source>
        <dbReference type="SAM" id="MobiDB-lite"/>
    </source>
</evidence>
<gene>
    <name evidence="7" type="ORF">PG993_006029</name>
</gene>
<feature type="transmembrane region" description="Helical" evidence="6">
    <location>
        <begin position="135"/>
        <end position="157"/>
    </location>
</feature>
<keyword evidence="8" id="KW-1185">Reference proteome</keyword>
<dbReference type="InterPro" id="IPR036259">
    <property type="entry name" value="MFS_trans_sf"/>
</dbReference>
<name>A0ABR1TAG7_9PEZI</name>
<dbReference type="Gene3D" id="1.20.1250.20">
    <property type="entry name" value="MFS general substrate transporter like domains"/>
    <property type="match status" value="2"/>
</dbReference>
<evidence type="ECO:0000256" key="4">
    <source>
        <dbReference type="ARBA" id="ARBA00023136"/>
    </source>
</evidence>
<feature type="transmembrane region" description="Helical" evidence="6">
    <location>
        <begin position="470"/>
        <end position="494"/>
    </location>
</feature>
<comment type="subcellular location">
    <subcellularLocation>
        <location evidence="1">Membrane</location>
        <topology evidence="1">Multi-pass membrane protein</topology>
    </subcellularLocation>
</comment>
<feature type="region of interest" description="Disordered" evidence="5">
    <location>
        <begin position="1"/>
        <end position="51"/>
    </location>
</feature>
<reference evidence="7 8" key="1">
    <citation type="submission" date="2023-01" db="EMBL/GenBank/DDBJ databases">
        <title>Analysis of 21 Apiospora genomes using comparative genomics revels a genus with tremendous synthesis potential of carbohydrate active enzymes and secondary metabolites.</title>
        <authorList>
            <person name="Sorensen T."/>
        </authorList>
    </citation>
    <scope>NUCLEOTIDE SEQUENCE [LARGE SCALE GENOMIC DNA]</scope>
    <source>
        <strain evidence="7 8">CBS 33761</strain>
    </source>
</reference>
<feature type="non-terminal residue" evidence="7">
    <location>
        <position position="546"/>
    </location>
</feature>
<organism evidence="7 8">
    <name type="scientific">Apiospora rasikravindrae</name>
    <dbReference type="NCBI Taxonomy" id="990691"/>
    <lineage>
        <taxon>Eukaryota</taxon>
        <taxon>Fungi</taxon>
        <taxon>Dikarya</taxon>
        <taxon>Ascomycota</taxon>
        <taxon>Pezizomycotina</taxon>
        <taxon>Sordariomycetes</taxon>
        <taxon>Xylariomycetidae</taxon>
        <taxon>Amphisphaeriales</taxon>
        <taxon>Apiosporaceae</taxon>
        <taxon>Apiospora</taxon>
    </lineage>
</organism>
<feature type="transmembrane region" description="Helical" evidence="6">
    <location>
        <begin position="437"/>
        <end position="458"/>
    </location>
</feature>
<feature type="transmembrane region" description="Helical" evidence="6">
    <location>
        <begin position="76"/>
        <end position="96"/>
    </location>
</feature>
<keyword evidence="3 6" id="KW-1133">Transmembrane helix</keyword>
<feature type="transmembrane region" description="Helical" evidence="6">
    <location>
        <begin position="265"/>
        <end position="284"/>
    </location>
</feature>
<evidence type="ECO:0000256" key="2">
    <source>
        <dbReference type="ARBA" id="ARBA00022692"/>
    </source>
</evidence>
<feature type="transmembrane region" description="Helical" evidence="6">
    <location>
        <begin position="197"/>
        <end position="220"/>
    </location>
</feature>
<dbReference type="PANTHER" id="PTHR23507:SF1">
    <property type="entry name" value="FI18259P1-RELATED"/>
    <property type="match status" value="1"/>
</dbReference>
<evidence type="ECO:0000256" key="6">
    <source>
        <dbReference type="SAM" id="Phobius"/>
    </source>
</evidence>
<keyword evidence="4 6" id="KW-0472">Membrane</keyword>
<sequence length="546" mass="59438">MRMSDRYGHDYDDTDMAVASPAEEHRLLGEPEDDSAGAAPPPRQRRRPAHRTAFSTTSIRSIVSIHVPKVHKGDTIVNLLCGVLLVASSAGGFLVIPMTRLVEDAVCHKHYEQTQSVDGPIDENLCKLDSIQSKVAFIFAMYELVQSLAGFIAAFPWGIAADRLGRKPIVGLAITGMCLSSLWVMMVLAWYTVIPLWVLTLAGGFHFVGGGNAMISAALLSMVSDVIPEERRAVSFMRFHVAAVLGNLVSPALCSLMMAKTGPWPCLWVSIALIVTGTAAFMFIPETSSHKQQNVQEGEPSQQASGFKGHVTHIYDRLLESASILKSSSVIILLATCMVSIPVIVAILQFLVQFISKRYSMPISDTGYVQTAYGIAQVFQSLLVLPYISKALISESAPWPFKMKDERTRDLWLARWSYGALVLGFFLMGAAPSLAFFVFGLFVLSLGSGFNSITRSLMSLYVDPEHRSRLFSLVGMAEVAGAMYGPPMLAGLFALGMRLGGAWIGLPYWGISCLCLFALGALAFVRVPRDREEEGVTAASGHTEEE</sequence>
<comment type="caution">
    <text evidence="7">The sequence shown here is derived from an EMBL/GenBank/DDBJ whole genome shotgun (WGS) entry which is preliminary data.</text>
</comment>
<dbReference type="Pfam" id="PF07690">
    <property type="entry name" value="MFS_1"/>
    <property type="match status" value="1"/>
</dbReference>
<feature type="transmembrane region" description="Helical" evidence="6">
    <location>
        <begin position="413"/>
        <end position="431"/>
    </location>
</feature>
<evidence type="ECO:0000313" key="7">
    <source>
        <dbReference type="EMBL" id="KAK8043599.1"/>
    </source>
</evidence>